<dbReference type="Pfam" id="PF22458">
    <property type="entry name" value="RsmF-B_ferredox"/>
    <property type="match status" value="1"/>
</dbReference>
<dbReference type="Gene3D" id="3.40.50.150">
    <property type="entry name" value="Vaccinia Virus protein VP39"/>
    <property type="match status" value="1"/>
</dbReference>
<dbReference type="SUPFAM" id="SSF53335">
    <property type="entry name" value="S-adenosyl-L-methionine-dependent methyltransferases"/>
    <property type="match status" value="1"/>
</dbReference>
<dbReference type="InterPro" id="IPR029063">
    <property type="entry name" value="SAM-dependent_MTases_sf"/>
</dbReference>
<dbReference type="Pfam" id="PF01189">
    <property type="entry name" value="Methyltr_RsmB-F"/>
    <property type="match status" value="1"/>
</dbReference>
<protein>
    <submittedName>
        <fullName evidence="7">RsmB/NOP family class I SAM-dependent RNA methyltransferase</fullName>
    </submittedName>
</protein>
<dbReference type="InterPro" id="IPR054728">
    <property type="entry name" value="RsmB-like_ferredoxin"/>
</dbReference>
<dbReference type="GO" id="GO:0032259">
    <property type="term" value="P:methylation"/>
    <property type="evidence" value="ECO:0007669"/>
    <property type="project" value="UniProtKB-KW"/>
</dbReference>
<feature type="active site" description="Nucleophile" evidence="5">
    <location>
        <position position="334"/>
    </location>
</feature>
<dbReference type="InterPro" id="IPR023267">
    <property type="entry name" value="RCMT"/>
</dbReference>
<feature type="binding site" evidence="5">
    <location>
        <position position="281"/>
    </location>
    <ligand>
        <name>S-adenosyl-L-methionine</name>
        <dbReference type="ChEBI" id="CHEBI:59789"/>
    </ligand>
</feature>
<evidence type="ECO:0000313" key="7">
    <source>
        <dbReference type="EMBL" id="WCT75220.1"/>
    </source>
</evidence>
<gene>
    <name evidence="7" type="ORF">PQ455_08390</name>
</gene>
<evidence type="ECO:0000256" key="5">
    <source>
        <dbReference type="PROSITE-ProRule" id="PRU01023"/>
    </source>
</evidence>
<reference evidence="7 8" key="1">
    <citation type="submission" date="2023-02" db="EMBL/GenBank/DDBJ databases">
        <title>Genome sequence of Sphingomonas naphthae.</title>
        <authorList>
            <person name="Kim S."/>
            <person name="Heo J."/>
            <person name="Kwon S.-W."/>
        </authorList>
    </citation>
    <scope>NUCLEOTIDE SEQUENCE [LARGE SCALE GENOMIC DNA]</scope>
    <source>
        <strain evidence="7 8">KACC 18716</strain>
    </source>
</reference>
<feature type="binding site" evidence="5">
    <location>
        <position position="234"/>
    </location>
    <ligand>
        <name>S-adenosyl-L-methionine</name>
        <dbReference type="ChEBI" id="CHEBI:59789"/>
    </ligand>
</feature>
<dbReference type="Proteomes" id="UP001220395">
    <property type="component" value="Chromosome"/>
</dbReference>
<keyword evidence="2 5" id="KW-0808">Transferase</keyword>
<comment type="caution">
    <text evidence="5">Lacks conserved residue(s) required for the propagation of feature annotation.</text>
</comment>
<dbReference type="GO" id="GO:0008168">
    <property type="term" value="F:methyltransferase activity"/>
    <property type="evidence" value="ECO:0007669"/>
    <property type="project" value="UniProtKB-KW"/>
</dbReference>
<evidence type="ECO:0000259" key="6">
    <source>
        <dbReference type="PROSITE" id="PS51686"/>
    </source>
</evidence>
<dbReference type="InterPro" id="IPR049560">
    <property type="entry name" value="MeTrfase_RsmB-F_NOP2_cat"/>
</dbReference>
<name>A0ABY7TS36_9SPHN</name>
<dbReference type="PANTHER" id="PTHR22807:SF53">
    <property type="entry name" value="RIBOSOMAL RNA SMALL SUBUNIT METHYLTRANSFERASE B-RELATED"/>
    <property type="match status" value="1"/>
</dbReference>
<sequence>MTPGARAQAAIELLDEIIAAAKAGGAAADTIIVRYFKTRRYAGSGDRRAIRELVYGAIRRAGDCPVDGRAALVGLARERPELVAAFDGSRHCPAPIGEDEVGAEASIIPQWLDNRVAATLSADELPALLERAPLDLRVNRLKATPEDVLAFLPEARPGAFSPDALRLPEGHPIEASPLYAEGKVEVQDEGSQLIALASRAAPGMTVIDLCAGAGGKTLALAAMMGGEGRLIACDVDRRLMRLGARADRAGVGSLDMRLLDGAREAERLADLAGAADVVLIDAPCSGTGTWRRNPEARWRLTEARLARLTALQARVLELGAPLVRLGGRLVYATCSVLAEEGRDRVAAFLASHAGWTVEELPFTAGKADGAGRLLNPASDGTDGFFVASLIRSC</sequence>
<evidence type="ECO:0000256" key="3">
    <source>
        <dbReference type="ARBA" id="ARBA00022691"/>
    </source>
</evidence>
<organism evidence="7 8">
    <name type="scientific">Sphingomonas naphthae</name>
    <dbReference type="NCBI Taxonomy" id="1813468"/>
    <lineage>
        <taxon>Bacteria</taxon>
        <taxon>Pseudomonadati</taxon>
        <taxon>Pseudomonadota</taxon>
        <taxon>Alphaproteobacteria</taxon>
        <taxon>Sphingomonadales</taxon>
        <taxon>Sphingomonadaceae</taxon>
        <taxon>Sphingomonas</taxon>
    </lineage>
</organism>
<dbReference type="EMBL" id="CP117411">
    <property type="protein sequence ID" value="WCT75220.1"/>
    <property type="molecule type" value="Genomic_DNA"/>
</dbReference>
<keyword evidence="8" id="KW-1185">Reference proteome</keyword>
<evidence type="ECO:0000313" key="8">
    <source>
        <dbReference type="Proteomes" id="UP001220395"/>
    </source>
</evidence>
<dbReference type="PROSITE" id="PS51686">
    <property type="entry name" value="SAM_MT_RSMB_NOP"/>
    <property type="match status" value="1"/>
</dbReference>
<dbReference type="CDD" id="cd02440">
    <property type="entry name" value="AdoMet_MTases"/>
    <property type="match status" value="1"/>
</dbReference>
<keyword evidence="3 5" id="KW-0949">S-adenosyl-L-methionine</keyword>
<evidence type="ECO:0000256" key="4">
    <source>
        <dbReference type="ARBA" id="ARBA00022884"/>
    </source>
</evidence>
<keyword evidence="4 5" id="KW-0694">RNA-binding</keyword>
<evidence type="ECO:0000256" key="2">
    <source>
        <dbReference type="ARBA" id="ARBA00022679"/>
    </source>
</evidence>
<accession>A0ABY7TS36</accession>
<feature type="binding site" evidence="5">
    <location>
        <position position="260"/>
    </location>
    <ligand>
        <name>S-adenosyl-L-methionine</name>
        <dbReference type="ChEBI" id="CHEBI:59789"/>
    </ligand>
</feature>
<comment type="similarity">
    <text evidence="5">Belongs to the class I-like SAM-binding methyltransferase superfamily. RsmB/NOP family.</text>
</comment>
<dbReference type="PRINTS" id="PR02008">
    <property type="entry name" value="RCMTFAMILY"/>
</dbReference>
<evidence type="ECO:0000256" key="1">
    <source>
        <dbReference type="ARBA" id="ARBA00022603"/>
    </source>
</evidence>
<proteinExistence type="inferred from homology"/>
<dbReference type="InterPro" id="IPR001678">
    <property type="entry name" value="MeTrfase_RsmB-F_NOP2_dom"/>
</dbReference>
<dbReference type="PANTHER" id="PTHR22807">
    <property type="entry name" value="NOP2 YEAST -RELATED NOL1/NOP2/FMU SUN DOMAIN-CONTAINING"/>
    <property type="match status" value="1"/>
</dbReference>
<feature type="domain" description="SAM-dependent MTase RsmB/NOP-type" evidence="6">
    <location>
        <begin position="117"/>
        <end position="392"/>
    </location>
</feature>
<dbReference type="RefSeq" id="WP_273690880.1">
    <property type="nucleotide sequence ID" value="NZ_CP117411.1"/>
</dbReference>
<keyword evidence="1 5" id="KW-0489">Methyltransferase</keyword>